<keyword evidence="6" id="KW-1185">Reference proteome</keyword>
<protein>
    <submittedName>
        <fullName evidence="5">Branched-chain amino acid ABC transporter substrate-binding protein</fullName>
    </submittedName>
</protein>
<dbReference type="EMBL" id="BSPX01000018">
    <property type="protein sequence ID" value="GLT22090.1"/>
    <property type="molecule type" value="Genomic_DNA"/>
</dbReference>
<comment type="caution">
    <text evidence="5">The sequence shown here is derived from an EMBL/GenBank/DDBJ whole genome shotgun (WGS) entry which is preliminary data.</text>
</comment>
<name>A0ABQ6F929_9RHOO</name>
<evidence type="ECO:0000256" key="3">
    <source>
        <dbReference type="SAM" id="SignalP"/>
    </source>
</evidence>
<sequence length="389" mass="41368">MKSGKLSWLATTMLACSSLAFAAEPFNIDVVLPLTGPAAFLGKAEQVALQRAEASLAKTDGIGGRPIKFVLHDDQSSPQVAVQLASQIVASKAPVVLGSAVVAMCNAMAPLMRKGPVLYCFSPGFYPAEGAFAFSSSVATRDLISAQLRYFQMKGWKKVAVITSTDASGQDAAKNIKEVLANPEYKDIELVSNVTFNPTDVSASSQIQRIKGAKPQALIAWSTGSAVGTVFKAIAEAGLAIPVATTDGNMTYAQMTQYGDFLPKELYIPSPEWLPNAPKDAPQAQIEAKNAFYAAFAGSAEKPDAASSFAWDPAMLVVSALRKLGPNATAQQIRDYLANLQGFGGINGVYDFKKTPQRGVNDSSVYVTRWDASQKTWVVVSQSRGVPLQ</sequence>
<evidence type="ECO:0000256" key="2">
    <source>
        <dbReference type="ARBA" id="ARBA00022729"/>
    </source>
</evidence>
<dbReference type="Proteomes" id="UP001157167">
    <property type="component" value="Unassembled WGS sequence"/>
</dbReference>
<evidence type="ECO:0000313" key="5">
    <source>
        <dbReference type="EMBL" id="GLT22090.1"/>
    </source>
</evidence>
<evidence type="ECO:0000259" key="4">
    <source>
        <dbReference type="Pfam" id="PF13458"/>
    </source>
</evidence>
<evidence type="ECO:0000256" key="1">
    <source>
        <dbReference type="ARBA" id="ARBA00010062"/>
    </source>
</evidence>
<gene>
    <name evidence="5" type="primary">livK-1</name>
    <name evidence="5" type="ORF">GCM10007933_15460</name>
</gene>
<dbReference type="PROSITE" id="PS51257">
    <property type="entry name" value="PROKAR_LIPOPROTEIN"/>
    <property type="match status" value="1"/>
</dbReference>
<dbReference type="Pfam" id="PF13458">
    <property type="entry name" value="Peripla_BP_6"/>
    <property type="match status" value="1"/>
</dbReference>
<feature type="domain" description="Leucine-binding protein" evidence="4">
    <location>
        <begin position="30"/>
        <end position="373"/>
    </location>
</feature>
<dbReference type="SUPFAM" id="SSF53822">
    <property type="entry name" value="Periplasmic binding protein-like I"/>
    <property type="match status" value="1"/>
</dbReference>
<feature type="signal peptide" evidence="3">
    <location>
        <begin position="1"/>
        <end position="22"/>
    </location>
</feature>
<feature type="chain" id="PRO_5045198498" evidence="3">
    <location>
        <begin position="23"/>
        <end position="389"/>
    </location>
</feature>
<comment type="similarity">
    <text evidence="1">Belongs to the leucine-binding protein family.</text>
</comment>
<keyword evidence="2 3" id="KW-0732">Signal</keyword>
<organism evidence="5 6">
    <name type="scientific">Zoogloea oryzae</name>
    <dbReference type="NCBI Taxonomy" id="310767"/>
    <lineage>
        <taxon>Bacteria</taxon>
        <taxon>Pseudomonadati</taxon>
        <taxon>Pseudomonadota</taxon>
        <taxon>Betaproteobacteria</taxon>
        <taxon>Rhodocyclales</taxon>
        <taxon>Zoogloeaceae</taxon>
        <taxon>Zoogloea</taxon>
    </lineage>
</organism>
<dbReference type="PANTHER" id="PTHR30483:SF38">
    <property type="entry name" value="BLR7848 PROTEIN"/>
    <property type="match status" value="1"/>
</dbReference>
<accession>A0ABQ6F929</accession>
<dbReference type="PANTHER" id="PTHR30483">
    <property type="entry name" value="LEUCINE-SPECIFIC-BINDING PROTEIN"/>
    <property type="match status" value="1"/>
</dbReference>
<dbReference type="InterPro" id="IPR028081">
    <property type="entry name" value="Leu-bd"/>
</dbReference>
<dbReference type="InterPro" id="IPR051010">
    <property type="entry name" value="BCAA_transport"/>
</dbReference>
<reference evidence="6" key="1">
    <citation type="journal article" date="2019" name="Int. J. Syst. Evol. Microbiol.">
        <title>The Global Catalogue of Microorganisms (GCM) 10K type strain sequencing project: providing services to taxonomists for standard genome sequencing and annotation.</title>
        <authorList>
            <consortium name="The Broad Institute Genomics Platform"/>
            <consortium name="The Broad Institute Genome Sequencing Center for Infectious Disease"/>
            <person name="Wu L."/>
            <person name="Ma J."/>
        </authorList>
    </citation>
    <scope>NUCLEOTIDE SEQUENCE [LARGE SCALE GENOMIC DNA]</scope>
    <source>
        <strain evidence="6">NBRC 102407</strain>
    </source>
</reference>
<dbReference type="Gene3D" id="3.40.50.2300">
    <property type="match status" value="2"/>
</dbReference>
<proteinExistence type="inferred from homology"/>
<dbReference type="InterPro" id="IPR028082">
    <property type="entry name" value="Peripla_BP_I"/>
</dbReference>
<dbReference type="RefSeq" id="WP_284187462.1">
    <property type="nucleotide sequence ID" value="NZ_BSPX01000018.1"/>
</dbReference>
<evidence type="ECO:0000313" key="6">
    <source>
        <dbReference type="Proteomes" id="UP001157167"/>
    </source>
</evidence>